<organism evidence="2 3">
    <name type="scientific">Vitrella brassicaformis (strain CCMP3155)</name>
    <dbReference type="NCBI Taxonomy" id="1169540"/>
    <lineage>
        <taxon>Eukaryota</taxon>
        <taxon>Sar</taxon>
        <taxon>Alveolata</taxon>
        <taxon>Colpodellida</taxon>
        <taxon>Vitrellaceae</taxon>
        <taxon>Vitrella</taxon>
    </lineage>
</organism>
<evidence type="ECO:0008006" key="4">
    <source>
        <dbReference type="Google" id="ProtNLM"/>
    </source>
</evidence>
<dbReference type="EMBL" id="CDMY01000936">
    <property type="protein sequence ID" value="CEM37315.1"/>
    <property type="molecule type" value="Genomic_DNA"/>
</dbReference>
<feature type="region of interest" description="Disordered" evidence="1">
    <location>
        <begin position="540"/>
        <end position="634"/>
    </location>
</feature>
<feature type="compositionally biased region" description="Acidic residues" evidence="1">
    <location>
        <begin position="322"/>
        <end position="369"/>
    </location>
</feature>
<evidence type="ECO:0000313" key="3">
    <source>
        <dbReference type="Proteomes" id="UP000041254"/>
    </source>
</evidence>
<gene>
    <name evidence="2" type="ORF">Vbra_22435</name>
</gene>
<dbReference type="PhylomeDB" id="A0A0G4H177"/>
<feature type="compositionally biased region" description="Acidic residues" evidence="1">
    <location>
        <begin position="304"/>
        <end position="314"/>
    </location>
</feature>
<feature type="compositionally biased region" description="Low complexity" evidence="1">
    <location>
        <begin position="592"/>
        <end position="601"/>
    </location>
</feature>
<feature type="compositionally biased region" description="Low complexity" evidence="1">
    <location>
        <begin position="572"/>
        <end position="585"/>
    </location>
</feature>
<dbReference type="Proteomes" id="UP000041254">
    <property type="component" value="Unassembled WGS sequence"/>
</dbReference>
<sequence length="670" mass="73256">MCLMCASKLLSSDGRVIEFEDEGAATLGVGATAFVLRGRVPRHGSSATDDAAVKIVLLEGLTEEEIQRAARDMRTEVRRMRRAAGTSPFLKLYAADADLERPAYYTSPDGSTKKSLFKAEPPLLGDVYVELNRLFGWMGCEQTRYGLGYVLTRFEAGCMRDRNQAMRGLLADLKVVSKALIMTTQAHRGAVANHGIYCLDGFVNNIMLPRSVLHSPDGTLQRHSNDNGALFIDYANSIAAPETPSPTAHPPAPEFLGPRPARVPLDEDLQNQDARPVGTCWFRSPEQWAMLLGCGSTSAGQEEAAADDSQDEVAADERQEDGPSDVQDDEADESEGESEESDDDDSSDEDDDSEDDDSEDGEEEEDEMPPDTSRQIFEGWCRLRREMRDDGLLTGEGREEAVLVGLPSVAYGLGLLVFSTIGGRVAYHTAMLEAPEGMDPQEREQQMMLQWDEVREYFMSPDGYPLHGGQLSWPLEQICHEADLWWVKRWADIHAGVAEAVLRERQGERATVEHIHEQLFAALELLESPAVRQAVRLDEQPVPGPSAAARGVCEEVPVEERAAREDSGDETAASGDSGASPASRDAIPDSPLPEAAHMAAALPPPAAAAEDSDREVPETPAPAPAPSTSHSRAMWTMQRRSQCLSGLKRQLAQLPATCRLQRPPSRRLPS</sequence>
<keyword evidence="3" id="KW-1185">Reference proteome</keyword>
<dbReference type="VEuPathDB" id="CryptoDB:Vbra_22435"/>
<proteinExistence type="predicted"/>
<accession>A0A0G4H177</accession>
<evidence type="ECO:0000256" key="1">
    <source>
        <dbReference type="SAM" id="MobiDB-lite"/>
    </source>
</evidence>
<name>A0A0G4H177_VITBC</name>
<feature type="compositionally biased region" description="Pro residues" evidence="1">
    <location>
        <begin position="243"/>
        <end position="253"/>
    </location>
</feature>
<dbReference type="InParanoid" id="A0A0G4H177"/>
<feature type="region of interest" description="Disordered" evidence="1">
    <location>
        <begin position="241"/>
        <end position="262"/>
    </location>
</feature>
<protein>
    <recommendedName>
        <fullName evidence="4">Protein kinase domain-containing protein</fullName>
    </recommendedName>
</protein>
<feature type="region of interest" description="Disordered" evidence="1">
    <location>
        <begin position="299"/>
        <end position="376"/>
    </location>
</feature>
<evidence type="ECO:0000313" key="2">
    <source>
        <dbReference type="EMBL" id="CEM37315.1"/>
    </source>
</evidence>
<dbReference type="AlphaFoldDB" id="A0A0G4H177"/>
<reference evidence="2 3" key="1">
    <citation type="submission" date="2014-11" db="EMBL/GenBank/DDBJ databases">
        <authorList>
            <person name="Zhu J."/>
            <person name="Qi W."/>
            <person name="Song R."/>
        </authorList>
    </citation>
    <scope>NUCLEOTIDE SEQUENCE [LARGE SCALE GENOMIC DNA]</scope>
</reference>